<dbReference type="InterPro" id="IPR002869">
    <property type="entry name" value="Pyrv_flavodox_OxRed_cen"/>
</dbReference>
<dbReference type="PANTHER" id="PTHR42730:SF1">
    <property type="entry name" value="2-OXOGLUTARATE SYNTHASE SUBUNIT KORC"/>
    <property type="match status" value="1"/>
</dbReference>
<feature type="domain" description="Pyruvate/ketoisovalerate oxidoreductase catalytic" evidence="2">
    <location>
        <begin position="10"/>
        <end position="176"/>
    </location>
</feature>
<keyword evidence="5" id="KW-1185">Reference proteome</keyword>
<dbReference type="EMBL" id="JANFYS010000012">
    <property type="protein sequence ID" value="MCQ4770214.1"/>
    <property type="molecule type" value="Genomic_DNA"/>
</dbReference>
<accession>A0AAW5JQM0</accession>
<dbReference type="SUPFAM" id="SSF53323">
    <property type="entry name" value="Pyruvate-ferredoxin oxidoreductase, PFOR, domain III"/>
    <property type="match status" value="1"/>
</dbReference>
<dbReference type="RefSeq" id="WP_238073486.1">
    <property type="nucleotide sequence ID" value="NZ_JAKNJB010000007.1"/>
</dbReference>
<evidence type="ECO:0000313" key="3">
    <source>
        <dbReference type="EMBL" id="MCG4526489.1"/>
    </source>
</evidence>
<gene>
    <name evidence="3" type="ORF">L0P79_05275</name>
    <name evidence="4" type="ORF">NE579_07005</name>
</gene>
<organism evidence="4 6">
    <name type="scientific">Intestinimonas massiliensis</name>
    <name type="common">ex Afouda et al. 2020</name>
    <dbReference type="NCBI Taxonomy" id="1673721"/>
    <lineage>
        <taxon>Bacteria</taxon>
        <taxon>Bacillati</taxon>
        <taxon>Bacillota</taxon>
        <taxon>Clostridia</taxon>
        <taxon>Eubacteriales</taxon>
        <taxon>Intestinimonas</taxon>
    </lineage>
</organism>
<keyword evidence="1" id="KW-0560">Oxidoreductase</keyword>
<evidence type="ECO:0000313" key="4">
    <source>
        <dbReference type="EMBL" id="MCQ4770214.1"/>
    </source>
</evidence>
<dbReference type="Proteomes" id="UP001204562">
    <property type="component" value="Unassembled WGS sequence"/>
</dbReference>
<dbReference type="GO" id="GO:0016903">
    <property type="term" value="F:oxidoreductase activity, acting on the aldehyde or oxo group of donors"/>
    <property type="evidence" value="ECO:0007669"/>
    <property type="project" value="InterPro"/>
</dbReference>
<sequence length="188" mass="19554">MKEIVFAGSGGQGVLTSGLIISDIAASEGINVTWVPSYGSAMRGGTANCTVKYCAENYIYNPSQEAPDLLLAMNELSLLKFLPIVAPGGTVLIGDTVELPEGARQDVTYVKVNCTEIATGLGNPKGANIVMTGAIVKLMGDFTHDAAVTAMNHMFAKKGKSKFNEANAKAFDAGYNAVEAVAAASCVR</sequence>
<evidence type="ECO:0000313" key="6">
    <source>
        <dbReference type="Proteomes" id="UP001204562"/>
    </source>
</evidence>
<comment type="caution">
    <text evidence="4">The sequence shown here is derived from an EMBL/GenBank/DDBJ whole genome shotgun (WGS) entry which is preliminary data.</text>
</comment>
<proteinExistence type="predicted"/>
<evidence type="ECO:0000256" key="1">
    <source>
        <dbReference type="ARBA" id="ARBA00023002"/>
    </source>
</evidence>
<evidence type="ECO:0000259" key="2">
    <source>
        <dbReference type="Pfam" id="PF01558"/>
    </source>
</evidence>
<dbReference type="Pfam" id="PF01558">
    <property type="entry name" value="POR"/>
    <property type="match status" value="1"/>
</dbReference>
<dbReference type="EMBL" id="JAKNJB010000007">
    <property type="protein sequence ID" value="MCG4526489.1"/>
    <property type="molecule type" value="Genomic_DNA"/>
</dbReference>
<protein>
    <submittedName>
        <fullName evidence="4">2-oxoacid:acceptor oxidoreductase family protein</fullName>
    </submittedName>
</protein>
<dbReference type="AlphaFoldDB" id="A0AAW5JQM0"/>
<evidence type="ECO:0000313" key="5">
    <source>
        <dbReference type="Proteomes" id="UP001200313"/>
    </source>
</evidence>
<dbReference type="Gene3D" id="3.40.920.10">
    <property type="entry name" value="Pyruvate-ferredoxin oxidoreductase, PFOR, domain III"/>
    <property type="match status" value="1"/>
</dbReference>
<reference evidence="3 5" key="1">
    <citation type="submission" date="2022-01" db="EMBL/GenBank/DDBJ databases">
        <title>Collection of gut derived symbiotic bacterial strains cultured from healthy donors.</title>
        <authorList>
            <person name="Lin H."/>
            <person name="Kohout C."/>
            <person name="Waligurski E."/>
            <person name="Pamer E.G."/>
        </authorList>
    </citation>
    <scope>NUCLEOTIDE SEQUENCE [LARGE SCALE GENOMIC DNA]</scope>
    <source>
        <strain evidence="3 5">DFI.3.7</strain>
    </source>
</reference>
<dbReference type="Proteomes" id="UP001200313">
    <property type="component" value="Unassembled WGS sequence"/>
</dbReference>
<dbReference type="PANTHER" id="PTHR42730">
    <property type="entry name" value="2-OXOGLUTARATE SYNTHASE SUBUNIT KORC"/>
    <property type="match status" value="1"/>
</dbReference>
<name>A0AAW5JQM0_9FIRM</name>
<reference evidence="4" key="2">
    <citation type="submission" date="2022-06" db="EMBL/GenBank/DDBJ databases">
        <title>Isolation of gut microbiota from human fecal samples.</title>
        <authorList>
            <person name="Pamer E.G."/>
            <person name="Barat B."/>
            <person name="Waligurski E."/>
            <person name="Medina S."/>
            <person name="Paddock L."/>
            <person name="Mostad J."/>
        </authorList>
    </citation>
    <scope>NUCLEOTIDE SEQUENCE</scope>
    <source>
        <strain evidence="4">DFI.9.91</strain>
    </source>
</reference>
<dbReference type="InterPro" id="IPR019752">
    <property type="entry name" value="Pyrv/ketoisovalerate_OxRed_cat"/>
</dbReference>
<dbReference type="InterPro" id="IPR052554">
    <property type="entry name" value="2-oxoglutarate_synth_KorC"/>
</dbReference>